<dbReference type="InterPro" id="IPR028082">
    <property type="entry name" value="Peripla_BP_I"/>
</dbReference>
<feature type="domain" description="ABC transporter substrate-binding protein PnrA-like" evidence="7">
    <location>
        <begin position="30"/>
        <end position="275"/>
    </location>
</feature>
<evidence type="ECO:0000256" key="4">
    <source>
        <dbReference type="ARBA" id="ARBA00022729"/>
    </source>
</evidence>
<dbReference type="PANTHER" id="PTHR34296:SF2">
    <property type="entry name" value="ABC TRANSPORTER GUANOSINE-BINDING PROTEIN NUPN"/>
    <property type="match status" value="1"/>
</dbReference>
<name>A0AAW2H6T1_9NEOP</name>
<reference evidence="8" key="1">
    <citation type="journal article" date="2024" name="Gigascience">
        <title>Chromosome-level genome of the poultry shaft louse Menopon gallinae provides insight into the host-switching and adaptive evolution of parasitic lice.</title>
        <authorList>
            <person name="Xu Y."/>
            <person name="Ma L."/>
            <person name="Liu S."/>
            <person name="Liang Y."/>
            <person name="Liu Q."/>
            <person name="He Z."/>
            <person name="Tian L."/>
            <person name="Duan Y."/>
            <person name="Cai W."/>
            <person name="Li H."/>
            <person name="Song F."/>
        </authorList>
    </citation>
    <scope>NUCLEOTIDE SEQUENCE</scope>
    <source>
        <strain evidence="8">Cailab_2023a</strain>
    </source>
</reference>
<keyword evidence="4" id="KW-0732">Signal</keyword>
<comment type="subcellular location">
    <subcellularLocation>
        <location evidence="1">Cell membrane</location>
        <topology evidence="1">Lipid-anchor</topology>
    </subcellularLocation>
</comment>
<evidence type="ECO:0000256" key="2">
    <source>
        <dbReference type="ARBA" id="ARBA00008610"/>
    </source>
</evidence>
<protein>
    <recommendedName>
        <fullName evidence="7">ABC transporter substrate-binding protein PnrA-like domain-containing protein</fullName>
    </recommendedName>
</protein>
<accession>A0AAW2H6T1</accession>
<dbReference type="CDD" id="cd06354">
    <property type="entry name" value="PBP1_PrnA-like"/>
    <property type="match status" value="1"/>
</dbReference>
<dbReference type="InterPro" id="IPR003760">
    <property type="entry name" value="PnrA-like"/>
</dbReference>
<proteinExistence type="inferred from homology"/>
<dbReference type="GO" id="GO:0005886">
    <property type="term" value="C:plasma membrane"/>
    <property type="evidence" value="ECO:0007669"/>
    <property type="project" value="UniProtKB-SubCell"/>
</dbReference>
<keyword evidence="3" id="KW-1003">Cell membrane</keyword>
<evidence type="ECO:0000256" key="3">
    <source>
        <dbReference type="ARBA" id="ARBA00022475"/>
    </source>
</evidence>
<dbReference type="InterPro" id="IPR050957">
    <property type="entry name" value="BMP_lipoprotein"/>
</dbReference>
<organism evidence="8">
    <name type="scientific">Menopon gallinae</name>
    <name type="common">poultry shaft louse</name>
    <dbReference type="NCBI Taxonomy" id="328185"/>
    <lineage>
        <taxon>Eukaryota</taxon>
        <taxon>Metazoa</taxon>
        <taxon>Ecdysozoa</taxon>
        <taxon>Arthropoda</taxon>
        <taxon>Hexapoda</taxon>
        <taxon>Insecta</taxon>
        <taxon>Pterygota</taxon>
        <taxon>Neoptera</taxon>
        <taxon>Paraneoptera</taxon>
        <taxon>Psocodea</taxon>
        <taxon>Troctomorpha</taxon>
        <taxon>Phthiraptera</taxon>
        <taxon>Amblycera</taxon>
        <taxon>Menoponidae</taxon>
        <taxon>Menopon</taxon>
    </lineage>
</organism>
<keyword evidence="5" id="KW-0472">Membrane</keyword>
<dbReference type="EMBL" id="JARGDH010000031">
    <property type="protein sequence ID" value="KAL0264039.1"/>
    <property type="molecule type" value="Genomic_DNA"/>
</dbReference>
<sequence>MEDSQEKLLAALVIDGSINDESFNQGAWSGVGYKLEDETYRQAKLNPSTWFASLDVVKAQQDVENLLCVDFKVEQAAFLAGYIAAKMSKTGKIGFVGGIEGEIVGRFDYGYQAGALYADKDIEIINQYAQSFFDVSKGRGIAELMLQKGVDVIFHAAGPTGRGMIECVREKQIENEKKGLPGHVWAIGVDIDEYKLAPEVVLTSVVKRVDNAAYSILEEVKNKSFKGGCTLTLGLEGEYVGLSATTPVHVPSQLLIRTDKLKEEILKGNIDVPKDEQGLELFKEKAQESTF</sequence>
<evidence type="ECO:0000256" key="5">
    <source>
        <dbReference type="ARBA" id="ARBA00023136"/>
    </source>
</evidence>
<comment type="similarity">
    <text evidence="2">Belongs to the BMP lipoprotein family.</text>
</comment>
<dbReference type="Gene3D" id="3.40.50.2300">
    <property type="match status" value="2"/>
</dbReference>
<evidence type="ECO:0000313" key="8">
    <source>
        <dbReference type="EMBL" id="KAL0264039.1"/>
    </source>
</evidence>
<comment type="caution">
    <text evidence="8">The sequence shown here is derived from an EMBL/GenBank/DDBJ whole genome shotgun (WGS) entry which is preliminary data.</text>
</comment>
<evidence type="ECO:0000259" key="7">
    <source>
        <dbReference type="Pfam" id="PF02608"/>
    </source>
</evidence>
<keyword evidence="6" id="KW-0449">Lipoprotein</keyword>
<dbReference type="AlphaFoldDB" id="A0AAW2H6T1"/>
<dbReference type="Pfam" id="PF02608">
    <property type="entry name" value="Bmp"/>
    <property type="match status" value="1"/>
</dbReference>
<evidence type="ECO:0000256" key="1">
    <source>
        <dbReference type="ARBA" id="ARBA00004193"/>
    </source>
</evidence>
<gene>
    <name evidence="8" type="ORF">PYX00_010896</name>
</gene>
<dbReference type="SUPFAM" id="SSF53822">
    <property type="entry name" value="Periplasmic binding protein-like I"/>
    <property type="match status" value="1"/>
</dbReference>
<dbReference type="PANTHER" id="PTHR34296">
    <property type="entry name" value="TRANSCRIPTIONAL ACTIVATOR PROTEIN MED"/>
    <property type="match status" value="1"/>
</dbReference>
<evidence type="ECO:0000256" key="6">
    <source>
        <dbReference type="ARBA" id="ARBA00023288"/>
    </source>
</evidence>